<dbReference type="EMBL" id="BK032759">
    <property type="protein sequence ID" value="DAF58698.1"/>
    <property type="molecule type" value="Genomic_DNA"/>
</dbReference>
<protein>
    <submittedName>
        <fullName evidence="1">Terminase large subunit</fullName>
    </submittedName>
</protein>
<evidence type="ECO:0000313" key="1">
    <source>
        <dbReference type="EMBL" id="DAF58698.1"/>
    </source>
</evidence>
<accession>A0A8S5T7F3</accession>
<name>A0A8S5T7F3_9CAUD</name>
<proteinExistence type="predicted"/>
<organism evidence="1">
    <name type="scientific">Siphoviridae sp. ctxMM9</name>
    <dbReference type="NCBI Taxonomy" id="2827973"/>
    <lineage>
        <taxon>Viruses</taxon>
        <taxon>Duplodnaviria</taxon>
        <taxon>Heunggongvirae</taxon>
        <taxon>Uroviricota</taxon>
        <taxon>Caudoviricetes</taxon>
    </lineage>
</organism>
<sequence>MPEPPKETLKLYFFQRIFLRAAMRYKYNYVVYPRASTRFMAPRIFL</sequence>
<reference evidence="1" key="1">
    <citation type="journal article" date="2021" name="Proc. Natl. Acad. Sci. U.S.A.">
        <title>A Catalog of Tens of Thousands of Viruses from Human Metagenomes Reveals Hidden Associations with Chronic Diseases.</title>
        <authorList>
            <person name="Tisza M.J."/>
            <person name="Buck C.B."/>
        </authorList>
    </citation>
    <scope>NUCLEOTIDE SEQUENCE</scope>
    <source>
        <strain evidence="1">CtxMM9</strain>
    </source>
</reference>